<organism evidence="12">
    <name type="scientific">Ignisphaera aggregans</name>
    <dbReference type="NCBI Taxonomy" id="334771"/>
    <lineage>
        <taxon>Archaea</taxon>
        <taxon>Thermoproteota</taxon>
        <taxon>Thermoprotei</taxon>
        <taxon>Desulfurococcales</taxon>
        <taxon>Desulfurococcaceae</taxon>
        <taxon>Ignisphaera</taxon>
    </lineage>
</organism>
<evidence type="ECO:0000256" key="7">
    <source>
        <dbReference type="ARBA" id="ARBA00023211"/>
    </source>
</evidence>
<gene>
    <name evidence="12" type="primary">yjjX</name>
    <name evidence="12" type="ORF">ENO26_06825</name>
</gene>
<dbReference type="GO" id="GO:0006772">
    <property type="term" value="P:thiamine metabolic process"/>
    <property type="evidence" value="ECO:0007669"/>
    <property type="project" value="TreeGrafter"/>
</dbReference>
<reference evidence="12" key="1">
    <citation type="journal article" date="2020" name="mSystems">
        <title>Genome- and Community-Level Interaction Insights into Carbon Utilization and Element Cycling Functions of Hydrothermarchaeota in Hydrothermal Sediment.</title>
        <authorList>
            <person name="Zhou Z."/>
            <person name="Liu Y."/>
            <person name="Xu W."/>
            <person name="Pan J."/>
            <person name="Luo Z.H."/>
            <person name="Li M."/>
        </authorList>
    </citation>
    <scope>NUCLEOTIDE SEQUENCE [LARGE SCALE GENOMIC DNA]</scope>
    <source>
        <strain evidence="12">SpSt-125</strain>
    </source>
</reference>
<dbReference type="InterPro" id="IPR026533">
    <property type="entry name" value="NTPase/PRRC1"/>
</dbReference>
<dbReference type="SUPFAM" id="SSF52972">
    <property type="entry name" value="ITPase-like"/>
    <property type="match status" value="1"/>
</dbReference>
<keyword evidence="3 10" id="KW-0547">Nucleotide-binding</keyword>
<dbReference type="InterPro" id="IPR002786">
    <property type="entry name" value="Non_canon_purine_NTPase"/>
</dbReference>
<comment type="catalytic activity">
    <reaction evidence="8 10">
        <text>ITP + H2O = IDP + phosphate + H(+)</text>
        <dbReference type="Rhea" id="RHEA:28330"/>
        <dbReference type="ChEBI" id="CHEBI:15377"/>
        <dbReference type="ChEBI" id="CHEBI:15378"/>
        <dbReference type="ChEBI" id="CHEBI:43474"/>
        <dbReference type="ChEBI" id="CHEBI:58280"/>
        <dbReference type="ChEBI" id="CHEBI:61402"/>
        <dbReference type="EC" id="3.6.1.73"/>
    </reaction>
</comment>
<dbReference type="EMBL" id="DSEU01000045">
    <property type="protein sequence ID" value="HEM67260.1"/>
    <property type="molecule type" value="Genomic_DNA"/>
</dbReference>
<dbReference type="EC" id="3.6.1.73" evidence="10"/>
<name>A0A7J2U338_9CREN</name>
<evidence type="ECO:0000256" key="4">
    <source>
        <dbReference type="ARBA" id="ARBA00022801"/>
    </source>
</evidence>
<dbReference type="GO" id="GO:0046872">
    <property type="term" value="F:metal ion binding"/>
    <property type="evidence" value="ECO:0007669"/>
    <property type="project" value="UniProtKB-KW"/>
</dbReference>
<comment type="cofactor">
    <cofactor evidence="10">
        <name>Mg(2+)</name>
        <dbReference type="ChEBI" id="CHEBI:18420"/>
    </cofactor>
    <cofactor evidence="10">
        <name>Mn(2+)</name>
        <dbReference type="ChEBI" id="CHEBI:29035"/>
    </cofactor>
    <text evidence="10">Binds 1 divalent metal cation per subunit; can use either Mg(2+) or Mn(2+).</text>
</comment>
<dbReference type="GO" id="GO:0000166">
    <property type="term" value="F:nucleotide binding"/>
    <property type="evidence" value="ECO:0007669"/>
    <property type="project" value="UniProtKB-KW"/>
</dbReference>
<keyword evidence="2 10" id="KW-0479">Metal-binding</keyword>
<accession>A0A7J2U338</accession>
<dbReference type="Gene3D" id="3.90.950.10">
    <property type="match status" value="1"/>
</dbReference>
<evidence type="ECO:0000313" key="12">
    <source>
        <dbReference type="EMBL" id="HEM67260.1"/>
    </source>
</evidence>
<evidence type="ECO:0000256" key="9">
    <source>
        <dbReference type="ARBA" id="ARBA00048781"/>
    </source>
</evidence>
<comment type="function">
    <text evidence="10">Phosphatase that hydrolyzes non-canonical purine nucleotides such as XTP and ITP to their respective diphosphate derivatives. Probably excludes non-canonical purines from DNA/RNA precursor pool, thus preventing their incorporation into DNA/RNA and avoiding chromosomal lesions.</text>
</comment>
<evidence type="ECO:0000256" key="6">
    <source>
        <dbReference type="ARBA" id="ARBA00023080"/>
    </source>
</evidence>
<sequence length="177" mass="19609">MVVICVGSLNPTKLEGVRRAFNAFFSSAEVRGCIVETGLPLQPIGLEVTMLGARVRGEKALQRYNDCEFGVGVEAGFIPIGKDYYDVQVAYIITKDGSSAYGFSSAFPLPKKFVEQILSGTYKELEEVVDSYYRTKKIGEKGGFIKLLTKGVITREDLTYTAVVMALIPFINRELYH</sequence>
<evidence type="ECO:0000256" key="3">
    <source>
        <dbReference type="ARBA" id="ARBA00022741"/>
    </source>
</evidence>
<protein>
    <recommendedName>
        <fullName evidence="10">Probable inosine/xanthosine triphosphatase</fullName>
        <shortName evidence="10">ITPase/XTPase</shortName>
        <ecNumber evidence="10">3.6.1.73</ecNumber>
    </recommendedName>
    <alternativeName>
        <fullName evidence="10">Non-canonical purine NTP phosphatase</fullName>
    </alternativeName>
    <alternativeName>
        <fullName evidence="10">Non-standard purine NTP phosphatase</fullName>
    </alternativeName>
    <alternativeName>
        <fullName evidence="10">Nucleoside-triphosphate phosphatase</fullName>
        <shortName evidence="10">NTPase</shortName>
    </alternativeName>
</protein>
<dbReference type="PANTHER" id="PTHR34699:SF2">
    <property type="entry name" value="NON-CANONICAL PURINE NTP PHOSPHATASE_PRRC1 DOMAIN-CONTAINING PROTEIN"/>
    <property type="match status" value="1"/>
</dbReference>
<dbReference type="FunFam" id="3.90.950.10:FF:000002">
    <property type="entry name" value="Inosine/xanthosine triphosphatase"/>
    <property type="match status" value="1"/>
</dbReference>
<dbReference type="InterPro" id="IPR050299">
    <property type="entry name" value="YjjX_NTPase"/>
</dbReference>
<dbReference type="Pfam" id="PF01931">
    <property type="entry name" value="NTPase_I-T"/>
    <property type="match status" value="1"/>
</dbReference>
<dbReference type="AlphaFoldDB" id="A0A7J2U338"/>
<comment type="caution">
    <text evidence="10">Lacks conserved residue(s) required for the propagation of feature annotation.</text>
</comment>
<comment type="subunit">
    <text evidence="10">Homodimer.</text>
</comment>
<dbReference type="NCBIfam" id="TIGR00258">
    <property type="entry name" value="inosine/xanthosine triphosphatase"/>
    <property type="match status" value="1"/>
</dbReference>
<dbReference type="HAMAP" id="MF_00648">
    <property type="entry name" value="Non_canon_purine_NTPase_YjjX"/>
    <property type="match status" value="1"/>
</dbReference>
<evidence type="ECO:0000259" key="11">
    <source>
        <dbReference type="Pfam" id="PF01931"/>
    </source>
</evidence>
<dbReference type="GO" id="GO:0009117">
    <property type="term" value="P:nucleotide metabolic process"/>
    <property type="evidence" value="ECO:0007669"/>
    <property type="project" value="UniProtKB-KW"/>
</dbReference>
<feature type="binding site" evidence="10">
    <location>
        <position position="66"/>
    </location>
    <ligand>
        <name>Mg(2+)</name>
        <dbReference type="ChEBI" id="CHEBI:18420"/>
    </ligand>
</feature>
<dbReference type="PANTHER" id="PTHR34699">
    <property type="match status" value="1"/>
</dbReference>
<evidence type="ECO:0000256" key="1">
    <source>
        <dbReference type="ARBA" id="ARBA00001936"/>
    </source>
</evidence>
<feature type="domain" description="Non-canonical purine NTP phosphatase/PRRC1" evidence="11">
    <location>
        <begin position="7"/>
        <end position="171"/>
    </location>
</feature>
<comment type="catalytic activity">
    <reaction evidence="9 10">
        <text>XTP + H2O = XDP + phosphate + H(+)</text>
        <dbReference type="Rhea" id="RHEA:28406"/>
        <dbReference type="ChEBI" id="CHEBI:15377"/>
        <dbReference type="ChEBI" id="CHEBI:15378"/>
        <dbReference type="ChEBI" id="CHEBI:43474"/>
        <dbReference type="ChEBI" id="CHEBI:59884"/>
        <dbReference type="ChEBI" id="CHEBI:61314"/>
        <dbReference type="EC" id="3.6.1.73"/>
    </reaction>
</comment>
<comment type="cofactor">
    <cofactor evidence="1">
        <name>Mn(2+)</name>
        <dbReference type="ChEBI" id="CHEBI:29035"/>
    </cofactor>
</comment>
<dbReference type="GO" id="GO:0103023">
    <property type="term" value="F:ITPase activity"/>
    <property type="evidence" value="ECO:0007669"/>
    <property type="project" value="UniProtKB-EC"/>
</dbReference>
<keyword evidence="5 10" id="KW-0460">Magnesium</keyword>
<evidence type="ECO:0000256" key="10">
    <source>
        <dbReference type="HAMAP-Rule" id="MF_00648"/>
    </source>
</evidence>
<comment type="caution">
    <text evidence="12">The sequence shown here is derived from an EMBL/GenBank/DDBJ whole genome shotgun (WGS) entry which is preliminary data.</text>
</comment>
<keyword evidence="4 10" id="KW-0378">Hydrolase</keyword>
<evidence type="ECO:0000256" key="8">
    <source>
        <dbReference type="ARBA" id="ARBA00048174"/>
    </source>
</evidence>
<evidence type="ECO:0000256" key="5">
    <source>
        <dbReference type="ARBA" id="ARBA00022842"/>
    </source>
</evidence>
<keyword evidence="6 10" id="KW-0546">Nucleotide metabolism</keyword>
<evidence type="ECO:0000256" key="2">
    <source>
        <dbReference type="ARBA" id="ARBA00022723"/>
    </source>
</evidence>
<dbReference type="InterPro" id="IPR029001">
    <property type="entry name" value="ITPase-like_fam"/>
</dbReference>
<feature type="binding site" evidence="10">
    <location>
        <position position="36"/>
    </location>
    <ligand>
        <name>Mg(2+)</name>
        <dbReference type="ChEBI" id="CHEBI:18420"/>
    </ligand>
</feature>
<comment type="similarity">
    <text evidence="10">Belongs to the YjjX NTPase family.</text>
</comment>
<keyword evidence="7 10" id="KW-0464">Manganese</keyword>
<proteinExistence type="inferred from homology"/>